<evidence type="ECO:0000313" key="2">
    <source>
        <dbReference type="Proteomes" id="UP001208570"/>
    </source>
</evidence>
<comment type="caution">
    <text evidence="1">The sequence shown here is derived from an EMBL/GenBank/DDBJ whole genome shotgun (WGS) entry which is preliminary data.</text>
</comment>
<keyword evidence="2" id="KW-1185">Reference proteome</keyword>
<dbReference type="Proteomes" id="UP001208570">
    <property type="component" value="Unassembled WGS sequence"/>
</dbReference>
<name>A0AAD9JB21_9ANNE</name>
<proteinExistence type="predicted"/>
<dbReference type="AlphaFoldDB" id="A0AAD9JB21"/>
<reference evidence="1" key="1">
    <citation type="journal article" date="2023" name="Mol. Biol. Evol.">
        <title>Third-Generation Sequencing Reveals the Adaptive Role of the Epigenome in Three Deep-Sea Polychaetes.</title>
        <authorList>
            <person name="Perez M."/>
            <person name="Aroh O."/>
            <person name="Sun Y."/>
            <person name="Lan Y."/>
            <person name="Juniper S.K."/>
            <person name="Young C.R."/>
            <person name="Angers B."/>
            <person name="Qian P.Y."/>
        </authorList>
    </citation>
    <scope>NUCLEOTIDE SEQUENCE</scope>
    <source>
        <strain evidence="1">P08H-3</strain>
    </source>
</reference>
<protein>
    <submittedName>
        <fullName evidence="1">Uncharacterized protein</fullName>
    </submittedName>
</protein>
<gene>
    <name evidence="1" type="ORF">LSH36_447g04000</name>
</gene>
<evidence type="ECO:0000313" key="1">
    <source>
        <dbReference type="EMBL" id="KAK2149549.1"/>
    </source>
</evidence>
<dbReference type="EMBL" id="JAODUP010000447">
    <property type="protein sequence ID" value="KAK2149549.1"/>
    <property type="molecule type" value="Genomic_DNA"/>
</dbReference>
<accession>A0AAD9JB21</accession>
<organism evidence="1 2">
    <name type="scientific">Paralvinella palmiformis</name>
    <dbReference type="NCBI Taxonomy" id="53620"/>
    <lineage>
        <taxon>Eukaryota</taxon>
        <taxon>Metazoa</taxon>
        <taxon>Spiralia</taxon>
        <taxon>Lophotrochozoa</taxon>
        <taxon>Annelida</taxon>
        <taxon>Polychaeta</taxon>
        <taxon>Sedentaria</taxon>
        <taxon>Canalipalpata</taxon>
        <taxon>Terebellida</taxon>
        <taxon>Terebelliformia</taxon>
        <taxon>Alvinellidae</taxon>
        <taxon>Paralvinella</taxon>
    </lineage>
</organism>
<sequence>MTARSDSWVLNCVSGPTSSCIRFGAAAQLEASCPSMILELFTPARSPSFSGSRDITYVDIPQFFSPHIFPPPPQTALWIRINDVNDVR</sequence>